<accession>A0ACC1QV23</accession>
<organism evidence="1 2">
    <name type="scientific">Lecanicillium saksenae</name>
    <dbReference type="NCBI Taxonomy" id="468837"/>
    <lineage>
        <taxon>Eukaryota</taxon>
        <taxon>Fungi</taxon>
        <taxon>Dikarya</taxon>
        <taxon>Ascomycota</taxon>
        <taxon>Pezizomycotina</taxon>
        <taxon>Sordariomycetes</taxon>
        <taxon>Hypocreomycetidae</taxon>
        <taxon>Hypocreales</taxon>
        <taxon>Cordycipitaceae</taxon>
        <taxon>Lecanicillium</taxon>
    </lineage>
</organism>
<evidence type="ECO:0000313" key="2">
    <source>
        <dbReference type="Proteomes" id="UP001148737"/>
    </source>
</evidence>
<reference evidence="1" key="1">
    <citation type="submission" date="2022-07" db="EMBL/GenBank/DDBJ databases">
        <title>Genome Sequence of Lecanicillium saksenae.</title>
        <authorList>
            <person name="Buettner E."/>
        </authorList>
    </citation>
    <scope>NUCLEOTIDE SEQUENCE</scope>
    <source>
        <strain evidence="1">VT-O1</strain>
    </source>
</reference>
<proteinExistence type="predicted"/>
<dbReference type="Proteomes" id="UP001148737">
    <property type="component" value="Unassembled WGS sequence"/>
</dbReference>
<name>A0ACC1QV23_9HYPO</name>
<keyword evidence="2" id="KW-1185">Reference proteome</keyword>
<sequence length="326" mass="37267">MFENIHRWPYMSGKYVHIAKYDDYQLESAPFLLEFDFYKASSYLAAIQSMLVPSHEARQALLRRELENMVIHAVFGSNKIENVGLSFEAAKDLCRQELQRQHHAEVATQVHQRKAGCLSDEEPMFSITQGQREVIQHMQAYLYMVQKFVVDGEAMSEDLIKCTHEILCRDIAVVHREGPETPAKDYAGIYRTVIVGAGESNFVVPSRVPLKMRQMCQALVEELADASDVVDPFSLAAKYSLEFVLIHPFLDGNGRMCRIILNAILFRFLGIFITIGEDDVDKEMYLGIKRRASARMEGHGEYSAFVLKKSMKSLRKLKQKLHGKCH</sequence>
<protein>
    <submittedName>
        <fullName evidence="1">Uncharacterized protein</fullName>
    </submittedName>
</protein>
<dbReference type="EMBL" id="JANAKD010000555">
    <property type="protein sequence ID" value="KAJ3492821.1"/>
    <property type="molecule type" value="Genomic_DNA"/>
</dbReference>
<evidence type="ECO:0000313" key="1">
    <source>
        <dbReference type="EMBL" id="KAJ3492821.1"/>
    </source>
</evidence>
<gene>
    <name evidence="1" type="ORF">NLG97_g5126</name>
</gene>
<comment type="caution">
    <text evidence="1">The sequence shown here is derived from an EMBL/GenBank/DDBJ whole genome shotgun (WGS) entry which is preliminary data.</text>
</comment>